<dbReference type="UniPathway" id="UPA00538">
    <property type="reaction ID" value="UER00592"/>
</dbReference>
<feature type="binding site" evidence="5 8">
    <location>
        <begin position="160"/>
        <end position="162"/>
    </location>
    <ligand>
        <name>substrate</name>
    </ligand>
</feature>
<keyword evidence="2 5" id="KW-0808">Transferase</keyword>
<reference evidence="11" key="1">
    <citation type="submission" date="2020-02" db="EMBL/GenBank/DDBJ databases">
        <authorList>
            <person name="Meier V. D."/>
        </authorList>
    </citation>
    <scope>NUCLEOTIDE SEQUENCE</scope>
    <source>
        <strain evidence="11">AVDCRST_MAG86</strain>
    </source>
</reference>
<dbReference type="GO" id="GO:0033819">
    <property type="term" value="F:lipoyl(octanoyl) transferase activity"/>
    <property type="evidence" value="ECO:0007669"/>
    <property type="project" value="UniProtKB-EC"/>
</dbReference>
<dbReference type="NCBIfam" id="TIGR00214">
    <property type="entry name" value="lipB"/>
    <property type="match status" value="1"/>
</dbReference>
<evidence type="ECO:0000256" key="3">
    <source>
        <dbReference type="ARBA" id="ARBA00023315"/>
    </source>
</evidence>
<gene>
    <name evidence="5" type="primary">lipB</name>
    <name evidence="11" type="ORF">AVDCRST_MAG86-591</name>
</gene>
<dbReference type="PIRSF" id="PIRSF016262">
    <property type="entry name" value="LPLase"/>
    <property type="match status" value="1"/>
</dbReference>
<evidence type="ECO:0000256" key="2">
    <source>
        <dbReference type="ARBA" id="ARBA00022679"/>
    </source>
</evidence>
<dbReference type="HAMAP" id="MF_00013">
    <property type="entry name" value="LipB"/>
    <property type="match status" value="1"/>
</dbReference>
<dbReference type="EMBL" id="CADCWP010000039">
    <property type="protein sequence ID" value="CAA9560659.1"/>
    <property type="molecule type" value="Genomic_DNA"/>
</dbReference>
<dbReference type="GO" id="GO:0009249">
    <property type="term" value="P:protein lipoylation"/>
    <property type="evidence" value="ECO:0007669"/>
    <property type="project" value="InterPro"/>
</dbReference>
<feature type="binding site" evidence="5 8">
    <location>
        <begin position="147"/>
        <end position="149"/>
    </location>
    <ligand>
        <name>substrate</name>
    </ligand>
</feature>
<evidence type="ECO:0000313" key="11">
    <source>
        <dbReference type="EMBL" id="CAA9560659.1"/>
    </source>
</evidence>
<comment type="subcellular location">
    <subcellularLocation>
        <location evidence="5">Cytoplasm</location>
    </subcellularLocation>
</comment>
<evidence type="ECO:0000256" key="9">
    <source>
        <dbReference type="PIRSR" id="PIRSR016262-3"/>
    </source>
</evidence>
<feature type="active site" description="Acyl-thioester intermediate" evidence="5 7">
    <location>
        <position position="178"/>
    </location>
</feature>
<feature type="domain" description="BPL/LPL catalytic" evidence="10">
    <location>
        <begin position="38"/>
        <end position="217"/>
    </location>
</feature>
<dbReference type="PROSITE" id="PS51733">
    <property type="entry name" value="BPL_LPL_CATALYTIC"/>
    <property type="match status" value="1"/>
</dbReference>
<dbReference type="InterPro" id="IPR020605">
    <property type="entry name" value="Octanoyltransferase_CS"/>
</dbReference>
<dbReference type="EC" id="2.3.1.181" evidence="5 6"/>
<dbReference type="InterPro" id="IPR045864">
    <property type="entry name" value="aa-tRNA-synth_II/BPL/LPL"/>
</dbReference>
<comment type="miscellaneous">
    <text evidence="5">In the reaction, the free carboxyl group of octanoic acid is attached via an amide linkage to the epsilon-amino group of a specific lysine residue of lipoyl domains of lipoate-dependent enzymes.</text>
</comment>
<keyword evidence="5" id="KW-0963">Cytoplasm</keyword>
<evidence type="ECO:0000256" key="5">
    <source>
        <dbReference type="HAMAP-Rule" id="MF_00013"/>
    </source>
</evidence>
<dbReference type="PROSITE" id="PS01313">
    <property type="entry name" value="LIPB"/>
    <property type="match status" value="1"/>
</dbReference>
<dbReference type="AlphaFoldDB" id="A0A6J4UVU6"/>
<dbReference type="GO" id="GO:0005737">
    <property type="term" value="C:cytoplasm"/>
    <property type="evidence" value="ECO:0007669"/>
    <property type="project" value="UniProtKB-SubCell"/>
</dbReference>
<dbReference type="PANTHER" id="PTHR10993">
    <property type="entry name" value="OCTANOYLTRANSFERASE"/>
    <property type="match status" value="1"/>
</dbReference>
<keyword evidence="3 5" id="KW-0012">Acyltransferase</keyword>
<accession>A0A6J4UVU6</accession>
<dbReference type="PANTHER" id="PTHR10993:SF7">
    <property type="entry name" value="LIPOYLTRANSFERASE 2, MITOCHONDRIAL-RELATED"/>
    <property type="match status" value="1"/>
</dbReference>
<comment type="function">
    <text evidence="4 5 6">Catalyzes the transfer of endogenously produced octanoic acid from octanoyl-acyl-carrier-protein onto the lipoyl domains of lipoate-dependent enzymes. Lipoyl-ACP can also act as a substrate although octanoyl-ACP is likely to be the physiological substrate.</text>
</comment>
<evidence type="ECO:0000256" key="8">
    <source>
        <dbReference type="PIRSR" id="PIRSR016262-2"/>
    </source>
</evidence>
<dbReference type="Gene3D" id="3.30.930.10">
    <property type="entry name" value="Bira Bifunctional Protein, Domain 2"/>
    <property type="match status" value="1"/>
</dbReference>
<feature type="binding site" evidence="5 8">
    <location>
        <begin position="83"/>
        <end position="90"/>
    </location>
    <ligand>
        <name>substrate</name>
    </ligand>
</feature>
<proteinExistence type="inferred from homology"/>
<comment type="similarity">
    <text evidence="5 6">Belongs to the LipB family.</text>
</comment>
<evidence type="ECO:0000259" key="10">
    <source>
        <dbReference type="PROSITE" id="PS51733"/>
    </source>
</evidence>
<sequence length="225" mass="24308">MDAASTTVSQMAVRDLGRLDYRAAWNVQLETHAAVAEGRSPPTLLLVEHPPVITFGKKGGRQNLLTDPAFLEAQGFSLYDIERGGDVTYHGPGQLVGYPILPIGRLVRSYLRNLEAVMVQVLATYGVVGEGSPGYAGVWVGDEKVVAIGVAIKRNVSFHGFAMNVSTDLTHFSHIVPCGIQDRGVTSLQKLLGRPVTLAEVKPKLIRAFADTFQIDLLAESDVAR</sequence>
<dbReference type="Pfam" id="PF21948">
    <property type="entry name" value="LplA-B_cat"/>
    <property type="match status" value="1"/>
</dbReference>
<organism evidence="11">
    <name type="scientific">uncultured Truepera sp</name>
    <dbReference type="NCBI Taxonomy" id="543023"/>
    <lineage>
        <taxon>Bacteria</taxon>
        <taxon>Thermotogati</taxon>
        <taxon>Deinococcota</taxon>
        <taxon>Deinococci</taxon>
        <taxon>Trueperales</taxon>
        <taxon>Trueperaceae</taxon>
        <taxon>Truepera</taxon>
        <taxon>environmental samples</taxon>
    </lineage>
</organism>
<comment type="pathway">
    <text evidence="1 5 6">Protein modification; protein lipoylation via endogenous pathway; protein N(6)-(lipoyl)lysine from octanoyl-[acyl-carrier-protein]: step 1/2.</text>
</comment>
<evidence type="ECO:0000256" key="7">
    <source>
        <dbReference type="PIRSR" id="PIRSR016262-1"/>
    </source>
</evidence>
<feature type="site" description="Lowers pKa of active site Cys" evidence="5 9">
    <location>
        <position position="144"/>
    </location>
</feature>
<dbReference type="CDD" id="cd16444">
    <property type="entry name" value="LipB"/>
    <property type="match status" value="1"/>
</dbReference>
<dbReference type="InterPro" id="IPR000544">
    <property type="entry name" value="Octanoyltransferase"/>
</dbReference>
<evidence type="ECO:0000256" key="4">
    <source>
        <dbReference type="ARBA" id="ARBA00024732"/>
    </source>
</evidence>
<dbReference type="NCBIfam" id="NF010925">
    <property type="entry name" value="PRK14345.1"/>
    <property type="match status" value="1"/>
</dbReference>
<comment type="catalytic activity">
    <reaction evidence="5 6">
        <text>octanoyl-[ACP] + L-lysyl-[protein] = N(6)-octanoyl-L-lysyl-[protein] + holo-[ACP] + H(+)</text>
        <dbReference type="Rhea" id="RHEA:17665"/>
        <dbReference type="Rhea" id="RHEA-COMP:9636"/>
        <dbReference type="Rhea" id="RHEA-COMP:9685"/>
        <dbReference type="Rhea" id="RHEA-COMP:9752"/>
        <dbReference type="Rhea" id="RHEA-COMP:9928"/>
        <dbReference type="ChEBI" id="CHEBI:15378"/>
        <dbReference type="ChEBI" id="CHEBI:29969"/>
        <dbReference type="ChEBI" id="CHEBI:64479"/>
        <dbReference type="ChEBI" id="CHEBI:78463"/>
        <dbReference type="ChEBI" id="CHEBI:78809"/>
        <dbReference type="EC" id="2.3.1.181"/>
    </reaction>
</comment>
<evidence type="ECO:0000256" key="6">
    <source>
        <dbReference type="PIRNR" id="PIRNR016262"/>
    </source>
</evidence>
<dbReference type="SUPFAM" id="SSF55681">
    <property type="entry name" value="Class II aaRS and biotin synthetases"/>
    <property type="match status" value="1"/>
</dbReference>
<name>A0A6J4UVU6_9DEIN</name>
<dbReference type="InterPro" id="IPR004143">
    <property type="entry name" value="BPL_LPL_catalytic"/>
</dbReference>
<evidence type="ECO:0000256" key="1">
    <source>
        <dbReference type="ARBA" id="ARBA00004821"/>
    </source>
</evidence>
<protein>
    <recommendedName>
        <fullName evidence="5 6">Octanoyltransferase</fullName>
        <ecNumber evidence="5 6">2.3.1.181</ecNumber>
    </recommendedName>
    <alternativeName>
        <fullName evidence="5">Lipoate-protein ligase B</fullName>
    </alternativeName>
    <alternativeName>
        <fullName evidence="5">Lipoyl/octanoyl transferase</fullName>
    </alternativeName>
    <alternativeName>
        <fullName evidence="5">Octanoyl-[acyl-carrier-protein]-protein N-octanoyltransferase</fullName>
    </alternativeName>
</protein>